<dbReference type="SMART" id="SM00342">
    <property type="entry name" value="HTH_ARAC"/>
    <property type="match status" value="1"/>
</dbReference>
<keyword evidence="3" id="KW-0804">Transcription</keyword>
<protein>
    <submittedName>
        <fullName evidence="6">AraC family transcriptional regulator</fullName>
    </submittedName>
</protein>
<keyword evidence="4" id="KW-0472">Membrane</keyword>
<dbReference type="PANTHER" id="PTHR43280">
    <property type="entry name" value="ARAC-FAMILY TRANSCRIPTIONAL REGULATOR"/>
    <property type="match status" value="1"/>
</dbReference>
<dbReference type="InterPro" id="IPR009057">
    <property type="entry name" value="Homeodomain-like_sf"/>
</dbReference>
<feature type="transmembrane region" description="Helical" evidence="4">
    <location>
        <begin position="156"/>
        <end position="180"/>
    </location>
</feature>
<feature type="transmembrane region" description="Helical" evidence="4">
    <location>
        <begin position="62"/>
        <end position="82"/>
    </location>
</feature>
<dbReference type="PROSITE" id="PS01124">
    <property type="entry name" value="HTH_ARAC_FAMILY_2"/>
    <property type="match status" value="1"/>
</dbReference>
<evidence type="ECO:0000259" key="5">
    <source>
        <dbReference type="PROSITE" id="PS01124"/>
    </source>
</evidence>
<keyword evidence="1" id="KW-0805">Transcription regulation</keyword>
<gene>
    <name evidence="6" type="ORF">OEG82_21865</name>
</gene>
<dbReference type="RefSeq" id="WP_267614455.1">
    <property type="nucleotide sequence ID" value="NZ_JAOVZQ010000001.1"/>
</dbReference>
<organism evidence="6 7">
    <name type="scientific">Hoeflea ulvae</name>
    <dbReference type="NCBI Taxonomy" id="2983764"/>
    <lineage>
        <taxon>Bacteria</taxon>
        <taxon>Pseudomonadati</taxon>
        <taxon>Pseudomonadota</taxon>
        <taxon>Alphaproteobacteria</taxon>
        <taxon>Hyphomicrobiales</taxon>
        <taxon>Rhizobiaceae</taxon>
        <taxon>Hoeflea</taxon>
    </lineage>
</organism>
<evidence type="ECO:0000256" key="2">
    <source>
        <dbReference type="ARBA" id="ARBA00023125"/>
    </source>
</evidence>
<sequence length="343" mass="37026">MVNLPLAWLVSVLATIAAVALLTNGRMPLVVRMFFGVFLMALAAIGLLVGLRLSFAMTWLSLVQPLIALLLGPSAYLGFFALTQEHGEALKRPLAINAAIVVTAQLAMLASFPVSADIFVLAFNTVYLVRIAVFLGRDPDDFVHVSPQAMPVMRSALYATIALLGLMVVADFSIGAAILMAGDGQAMQLLSGAAGIMAAFCFAVALIVAPQVLRMPMAGAPRQHAQPAPSEDDRRLLAALDAMMEQTRLFSDNTLTLVRIARRMGVPARQISNAVNRCTDDNFSRYMNGYRIRHAQKLLRETDLPVTEIMLEAGFVSKSSFNGEFRRVTGVTPSQYRAGKPSA</sequence>
<dbReference type="PRINTS" id="PR00032">
    <property type="entry name" value="HTHARAC"/>
</dbReference>
<evidence type="ECO:0000256" key="4">
    <source>
        <dbReference type="SAM" id="Phobius"/>
    </source>
</evidence>
<keyword evidence="4" id="KW-0812">Transmembrane</keyword>
<proteinExistence type="predicted"/>
<dbReference type="Proteomes" id="UP001081283">
    <property type="component" value="Unassembled WGS sequence"/>
</dbReference>
<feature type="transmembrane region" description="Helical" evidence="4">
    <location>
        <begin position="94"/>
        <end position="112"/>
    </location>
</feature>
<dbReference type="Pfam" id="PF12833">
    <property type="entry name" value="HTH_18"/>
    <property type="match status" value="1"/>
</dbReference>
<accession>A0ABT3YL53</accession>
<feature type="transmembrane region" description="Helical" evidence="4">
    <location>
        <begin position="29"/>
        <end position="50"/>
    </location>
</feature>
<evidence type="ECO:0000313" key="6">
    <source>
        <dbReference type="EMBL" id="MCY0096638.1"/>
    </source>
</evidence>
<feature type="domain" description="HTH araC/xylS-type" evidence="5">
    <location>
        <begin position="234"/>
        <end position="339"/>
    </location>
</feature>
<reference evidence="6" key="1">
    <citation type="submission" date="2022-10" db="EMBL/GenBank/DDBJ databases">
        <title>Hoeflea sp. J2-29, isolated from marine algae.</title>
        <authorList>
            <person name="Kristyanto S."/>
            <person name="Kim J.M."/>
            <person name="Jeon C.O."/>
        </authorList>
    </citation>
    <scope>NUCLEOTIDE SEQUENCE</scope>
    <source>
        <strain evidence="6">J2-29</strain>
    </source>
</reference>
<evidence type="ECO:0000256" key="3">
    <source>
        <dbReference type="ARBA" id="ARBA00023163"/>
    </source>
</evidence>
<dbReference type="InterPro" id="IPR020449">
    <property type="entry name" value="Tscrpt_reg_AraC-type_HTH"/>
</dbReference>
<dbReference type="PANTHER" id="PTHR43280:SF29">
    <property type="entry name" value="ARAC-FAMILY TRANSCRIPTIONAL REGULATOR"/>
    <property type="match status" value="1"/>
</dbReference>
<feature type="transmembrane region" description="Helical" evidence="4">
    <location>
        <begin position="186"/>
        <end position="209"/>
    </location>
</feature>
<name>A0ABT3YL53_9HYPH</name>
<keyword evidence="4" id="KW-1133">Transmembrane helix</keyword>
<evidence type="ECO:0000256" key="1">
    <source>
        <dbReference type="ARBA" id="ARBA00023015"/>
    </source>
</evidence>
<dbReference type="InterPro" id="IPR018060">
    <property type="entry name" value="HTH_AraC"/>
</dbReference>
<feature type="transmembrane region" description="Helical" evidence="4">
    <location>
        <begin position="6"/>
        <end position="22"/>
    </location>
</feature>
<keyword evidence="7" id="KW-1185">Reference proteome</keyword>
<comment type="caution">
    <text evidence="6">The sequence shown here is derived from an EMBL/GenBank/DDBJ whole genome shotgun (WGS) entry which is preliminary data.</text>
</comment>
<evidence type="ECO:0000313" key="7">
    <source>
        <dbReference type="Proteomes" id="UP001081283"/>
    </source>
</evidence>
<dbReference type="Gene3D" id="1.10.10.60">
    <property type="entry name" value="Homeodomain-like"/>
    <property type="match status" value="1"/>
</dbReference>
<dbReference type="EMBL" id="JAOVZQ010000001">
    <property type="protein sequence ID" value="MCY0096638.1"/>
    <property type="molecule type" value="Genomic_DNA"/>
</dbReference>
<keyword evidence="2" id="KW-0238">DNA-binding</keyword>
<dbReference type="SUPFAM" id="SSF46689">
    <property type="entry name" value="Homeodomain-like"/>
    <property type="match status" value="1"/>
</dbReference>